<sequence length="256" mass="28701">MGIRRGFVTQIGMEYEDAFAHANAFDLDFVELMMDGQHVRNRLDAEAVQESAVENDIDLAVHLPFALDIASPFEHVREGALRELLAAIETAADCGAEKGVVHASTSAWSPAWGHDELREQLLDSVRELDTFASEHGFEVCVENIPGEFFPAERFLHLFDETGASMTFDTGHARMNGMDSTDMADFLDSHRDRVTHLHLNDTRRASDEHLPFGAGTLDFETILDPLRDDWIGTLSIETFTLDWGYMETSVERLDALL</sequence>
<dbReference type="RefSeq" id="WP_244704473.1">
    <property type="nucleotide sequence ID" value="NZ_BAAADN010000009.1"/>
</dbReference>
<dbReference type="Pfam" id="PF01261">
    <property type="entry name" value="AP_endonuc_2"/>
    <property type="match status" value="1"/>
</dbReference>
<evidence type="ECO:0000313" key="5">
    <source>
        <dbReference type="Proteomes" id="UP001500962"/>
    </source>
</evidence>
<reference evidence="2" key="1">
    <citation type="journal article" date="2014" name="Int. J. Syst. Evol. Microbiol.">
        <title>Complete genome sequence of Corynebacterium casei LMG S-19264T (=DSM 44701T), isolated from a smear-ripened cheese.</title>
        <authorList>
            <consortium name="US DOE Joint Genome Institute (JGI-PGF)"/>
            <person name="Walter F."/>
            <person name="Albersmeier A."/>
            <person name="Kalinowski J."/>
            <person name="Ruckert C."/>
        </authorList>
    </citation>
    <scope>NUCLEOTIDE SEQUENCE</scope>
    <source>
        <strain evidence="2">JCM 12289</strain>
    </source>
</reference>
<organism evidence="2 5">
    <name type="scientific">Halococcus dombrowskii</name>
    <dbReference type="NCBI Taxonomy" id="179637"/>
    <lineage>
        <taxon>Archaea</taxon>
        <taxon>Methanobacteriati</taxon>
        <taxon>Methanobacteriota</taxon>
        <taxon>Stenosarchaea group</taxon>
        <taxon>Halobacteria</taxon>
        <taxon>Halobacteriales</taxon>
        <taxon>Halococcaceae</taxon>
        <taxon>Halococcus</taxon>
    </lineage>
</organism>
<keyword evidence="4" id="KW-1185">Reference proteome</keyword>
<evidence type="ECO:0000313" key="3">
    <source>
        <dbReference type="EMBL" id="UOO96062.1"/>
    </source>
</evidence>
<reference evidence="2" key="3">
    <citation type="submission" date="2023-12" db="EMBL/GenBank/DDBJ databases">
        <authorList>
            <person name="Sun Q."/>
            <person name="Inoue M."/>
        </authorList>
    </citation>
    <scope>NUCLEOTIDE SEQUENCE</scope>
    <source>
        <strain evidence="2">JCM 12289</strain>
    </source>
</reference>
<reference evidence="3" key="2">
    <citation type="submission" date="2022-04" db="EMBL/GenBank/DDBJ databases">
        <title>Sequencing and genomic assembly of Halococcus dombrowskii.</title>
        <authorList>
            <person name="Lim S.W."/>
            <person name="MacLea K.S."/>
        </authorList>
    </citation>
    <scope>NUCLEOTIDE SEQUENCE</scope>
    <source>
        <strain evidence="3">H4</strain>
    </source>
</reference>
<feature type="domain" description="Xylose isomerase-like TIM barrel" evidence="1">
    <location>
        <begin position="19"/>
        <end position="239"/>
    </location>
</feature>
<dbReference type="PANTHER" id="PTHR12110:SF21">
    <property type="entry name" value="XYLOSE ISOMERASE-LIKE TIM BARREL DOMAIN-CONTAINING PROTEIN"/>
    <property type="match status" value="1"/>
</dbReference>
<dbReference type="InterPro" id="IPR050312">
    <property type="entry name" value="IolE/XylAMocC-like"/>
</dbReference>
<dbReference type="Proteomes" id="UP001500962">
    <property type="component" value="Unassembled WGS sequence"/>
</dbReference>
<keyword evidence="3" id="KW-0413">Isomerase</keyword>
<evidence type="ECO:0000313" key="4">
    <source>
        <dbReference type="Proteomes" id="UP000830542"/>
    </source>
</evidence>
<dbReference type="GO" id="GO:0016853">
    <property type="term" value="F:isomerase activity"/>
    <property type="evidence" value="ECO:0007669"/>
    <property type="project" value="UniProtKB-KW"/>
</dbReference>
<evidence type="ECO:0000313" key="2">
    <source>
        <dbReference type="EMBL" id="GAA0452605.1"/>
    </source>
</evidence>
<dbReference type="EMBL" id="CP095005">
    <property type="protein sequence ID" value="UOO96062.1"/>
    <property type="molecule type" value="Genomic_DNA"/>
</dbReference>
<dbReference type="Gene3D" id="3.20.20.150">
    <property type="entry name" value="Divalent-metal-dependent TIM barrel enzymes"/>
    <property type="match status" value="1"/>
</dbReference>
<dbReference type="GeneID" id="71761175"/>
<dbReference type="PANTHER" id="PTHR12110">
    <property type="entry name" value="HYDROXYPYRUVATE ISOMERASE"/>
    <property type="match status" value="1"/>
</dbReference>
<evidence type="ECO:0000259" key="1">
    <source>
        <dbReference type="Pfam" id="PF01261"/>
    </source>
</evidence>
<dbReference type="AlphaFoldDB" id="A0AAV3SBP3"/>
<dbReference type="SUPFAM" id="SSF51658">
    <property type="entry name" value="Xylose isomerase-like"/>
    <property type="match status" value="1"/>
</dbReference>
<dbReference type="EMBL" id="BAAADN010000009">
    <property type="protein sequence ID" value="GAA0452605.1"/>
    <property type="molecule type" value="Genomic_DNA"/>
</dbReference>
<gene>
    <name evidence="2" type="ORF">GCM10008985_05330</name>
    <name evidence="3" type="ORF">MUK72_04965</name>
</gene>
<dbReference type="KEGG" id="hdo:MUK72_04965"/>
<accession>A0AAV3SBP3</accession>
<dbReference type="InterPro" id="IPR036237">
    <property type="entry name" value="Xyl_isomerase-like_sf"/>
</dbReference>
<proteinExistence type="predicted"/>
<protein>
    <submittedName>
        <fullName evidence="3">Sugar phosphate isomerase/epimerase</fullName>
    </submittedName>
</protein>
<dbReference type="Proteomes" id="UP000830542">
    <property type="component" value="Chromosome"/>
</dbReference>
<dbReference type="InterPro" id="IPR013022">
    <property type="entry name" value="Xyl_isomerase-like_TIM-brl"/>
</dbReference>
<name>A0AAV3SBP3_HALDO</name>